<dbReference type="Proteomes" id="UP001464555">
    <property type="component" value="Unassembled WGS sequence"/>
</dbReference>
<dbReference type="RefSeq" id="WP_341698397.1">
    <property type="nucleotide sequence ID" value="NZ_JBBYHR010000011.1"/>
</dbReference>
<proteinExistence type="predicted"/>
<organism evidence="1 2">
    <name type="scientific">Flavobacterium arundinis</name>
    <dbReference type="NCBI Taxonomy" id="3139143"/>
    <lineage>
        <taxon>Bacteria</taxon>
        <taxon>Pseudomonadati</taxon>
        <taxon>Bacteroidota</taxon>
        <taxon>Flavobacteriia</taxon>
        <taxon>Flavobacteriales</taxon>
        <taxon>Flavobacteriaceae</taxon>
        <taxon>Flavobacterium</taxon>
    </lineage>
</organism>
<dbReference type="EMBL" id="JBBYHR010000011">
    <property type="protein sequence ID" value="MEL1246103.1"/>
    <property type="molecule type" value="Genomic_DNA"/>
</dbReference>
<sequence>MKNAMHAVVFMLIGVNTSSGQVKPSGSSTKVEANKGVRLETKTNVTDKSCFCCGEFYSLPTPLLTGPKEVKCGSGTVFTSPACDGATVIWTVAPAIPGATQTATAFTIPPNAAAGIYTLTRQVSCSRERFVSTQLQFTIVAVANCKPDFLITVTQQPNGLINISTNPLMQAPGQEHWWGIQYNGTYPNCSPQAPIPFSSFTPTGVWGGYISSAGNLTTYMGSPIWIVNGYGISYSGTPNNSCIKVTHYVKCCGQLMRQTAYFSIGTSNLRIKKSDKPVELKTEIIMTESEVMN</sequence>
<gene>
    <name evidence="1" type="ORF">AAEO56_17650</name>
</gene>
<name>A0ABU9I101_9FLAO</name>
<accession>A0ABU9I101</accession>
<comment type="caution">
    <text evidence="1">The sequence shown here is derived from an EMBL/GenBank/DDBJ whole genome shotgun (WGS) entry which is preliminary data.</text>
</comment>
<evidence type="ECO:0000313" key="1">
    <source>
        <dbReference type="EMBL" id="MEL1246103.1"/>
    </source>
</evidence>
<reference evidence="1 2" key="1">
    <citation type="submission" date="2024-04" db="EMBL/GenBank/DDBJ databases">
        <title>Flavobacterium sp. DGU11 16S ribosomal RNA gene Genome sequencing and assembly.</title>
        <authorList>
            <person name="Park S."/>
        </authorList>
    </citation>
    <scope>NUCLEOTIDE SEQUENCE [LARGE SCALE GENOMIC DNA]</scope>
    <source>
        <strain evidence="1 2">DGU11</strain>
    </source>
</reference>
<evidence type="ECO:0000313" key="2">
    <source>
        <dbReference type="Proteomes" id="UP001464555"/>
    </source>
</evidence>
<protein>
    <submittedName>
        <fullName evidence="1">Uncharacterized protein</fullName>
    </submittedName>
</protein>
<keyword evidence="2" id="KW-1185">Reference proteome</keyword>